<gene>
    <name evidence="2" type="ORF">UFOPK2373_00668</name>
</gene>
<evidence type="ECO:0000256" key="1">
    <source>
        <dbReference type="SAM" id="Phobius"/>
    </source>
</evidence>
<keyword evidence="1" id="KW-0472">Membrane</keyword>
<organism evidence="2">
    <name type="scientific">freshwater metagenome</name>
    <dbReference type="NCBI Taxonomy" id="449393"/>
    <lineage>
        <taxon>unclassified sequences</taxon>
        <taxon>metagenomes</taxon>
        <taxon>ecological metagenomes</taxon>
    </lineage>
</organism>
<dbReference type="AlphaFoldDB" id="A0A6J6NQM9"/>
<reference evidence="2" key="1">
    <citation type="submission" date="2020-05" db="EMBL/GenBank/DDBJ databases">
        <authorList>
            <person name="Chiriac C."/>
            <person name="Salcher M."/>
            <person name="Ghai R."/>
            <person name="Kavagutti S V."/>
        </authorList>
    </citation>
    <scope>NUCLEOTIDE SEQUENCE</scope>
</reference>
<feature type="transmembrane region" description="Helical" evidence="1">
    <location>
        <begin position="66"/>
        <end position="86"/>
    </location>
</feature>
<dbReference type="EMBL" id="CAEZXL010000102">
    <property type="protein sequence ID" value="CAB4688849.1"/>
    <property type="molecule type" value="Genomic_DNA"/>
</dbReference>
<name>A0A6J6NQM9_9ZZZZ</name>
<feature type="transmembrane region" description="Helical" evidence="1">
    <location>
        <begin position="35"/>
        <end position="54"/>
    </location>
</feature>
<sequence length="88" mass="9308">MVFMRKEWLSIASVWLLVAIGAVLVILNLEQGEAIRSFGVLAAGSLALVSLVHLFSSHSEGIVRRLIFAAGGAYAILAVAGLYILLLG</sequence>
<feature type="transmembrane region" description="Helical" evidence="1">
    <location>
        <begin position="7"/>
        <end position="29"/>
    </location>
</feature>
<proteinExistence type="predicted"/>
<accession>A0A6J6NQM9</accession>
<protein>
    <submittedName>
        <fullName evidence="2">Unannotated protein</fullName>
    </submittedName>
</protein>
<keyword evidence="1" id="KW-1133">Transmembrane helix</keyword>
<keyword evidence="1" id="KW-0812">Transmembrane</keyword>
<evidence type="ECO:0000313" key="2">
    <source>
        <dbReference type="EMBL" id="CAB4688849.1"/>
    </source>
</evidence>